<reference evidence="4" key="1">
    <citation type="submission" date="2005-08" db="EMBL/GenBank/DDBJ databases">
        <title>Complete sequence of Dechloromonas aromatica RCB.</title>
        <authorList>
            <person name="Salinero K.K."/>
            <person name="Copeland A."/>
            <person name="Lucas S."/>
            <person name="Lapidus A."/>
            <person name="Barry K."/>
            <person name="Detter J.C."/>
            <person name="Glavina T."/>
            <person name="Hammon N."/>
            <person name="Israni S."/>
            <person name="Pitluck S."/>
            <person name="Di Bartolo G."/>
            <person name="Trong S."/>
            <person name="Schmutz J."/>
            <person name="Larimer F."/>
            <person name="Land M."/>
            <person name="Ivanova N."/>
            <person name="Richardson P."/>
        </authorList>
    </citation>
    <scope>NUCLEOTIDE SEQUENCE</scope>
    <source>
        <strain evidence="4">RCB</strain>
    </source>
</reference>
<evidence type="ECO:0000256" key="2">
    <source>
        <dbReference type="SAM" id="MobiDB-lite"/>
    </source>
</evidence>
<protein>
    <submittedName>
        <fullName evidence="4">Patatin</fullName>
    </submittedName>
</protein>
<dbReference type="eggNOG" id="COG1752">
    <property type="taxonomic scope" value="Bacteria"/>
</dbReference>
<dbReference type="SUPFAM" id="SSF52151">
    <property type="entry name" value="FabD/lysophospholipase-like"/>
    <property type="match status" value="1"/>
</dbReference>
<organism evidence="4">
    <name type="scientific">Dechloromonas aromatica (strain RCB)</name>
    <dbReference type="NCBI Taxonomy" id="159087"/>
    <lineage>
        <taxon>Bacteria</taxon>
        <taxon>Pseudomonadati</taxon>
        <taxon>Pseudomonadota</taxon>
        <taxon>Betaproteobacteria</taxon>
        <taxon>Rhodocyclales</taxon>
        <taxon>Azonexaceae</taxon>
        <taxon>Dechloromonas</taxon>
    </lineage>
</organism>
<keyword evidence="1" id="KW-0443">Lipid metabolism</keyword>
<feature type="domain" description="PNPLA" evidence="3">
    <location>
        <begin position="29"/>
        <end position="228"/>
    </location>
</feature>
<dbReference type="GO" id="GO:0006629">
    <property type="term" value="P:lipid metabolic process"/>
    <property type="evidence" value="ECO:0007669"/>
    <property type="project" value="UniProtKB-KW"/>
</dbReference>
<dbReference type="InterPro" id="IPR002641">
    <property type="entry name" value="PNPLA_dom"/>
</dbReference>
<accession>Q47ES9</accession>
<proteinExistence type="predicted"/>
<dbReference type="Pfam" id="PF01734">
    <property type="entry name" value="Patatin"/>
    <property type="match status" value="1"/>
</dbReference>
<dbReference type="KEGG" id="dar:Daro_1906"/>
<dbReference type="EMBL" id="CP000089">
    <property type="protein sequence ID" value="AAZ46652.1"/>
    <property type="molecule type" value="Genomic_DNA"/>
</dbReference>
<evidence type="ECO:0000313" key="4">
    <source>
        <dbReference type="EMBL" id="AAZ46652.1"/>
    </source>
</evidence>
<gene>
    <name evidence="4" type="ordered locus">Daro_1906</name>
</gene>
<dbReference type="HOGENOM" id="CLU_040292_1_0_4"/>
<dbReference type="AlphaFoldDB" id="Q47ES9"/>
<name>Q47ES9_DECAR</name>
<sequence>MPFARNPVMTSHPAQPSPAAKPPRTIAIACQGGGSHTAFTGGVLQSLLRDLDPRRYRILGLSGTSGGALCSAIAWYGLLQGKPKLSADLLESFWQQMSSTQLPDALSNQFLVWLQRSASYFALPEISPYQLPTTGMDYLRGIVEQHIDFAKLPALIKPDSPRLLVGAVEVLSGKFTVFHSHHGQADKRISVGALLASAAIPELFRAVHLGKGVYWDGLFSENPPVRGFLAGEQRGEAKPDEIWVIQINPEKRSSEPKTTSDITDRRNELAGNLSLNQELFFVEQTNDWLKKGWLNADHFKHVTLRNIPLRVELDYPSKLDRSPAFINSLLAEGRREGSEFLHRLKTAPQ</sequence>
<evidence type="ECO:0000259" key="3">
    <source>
        <dbReference type="Pfam" id="PF01734"/>
    </source>
</evidence>
<evidence type="ECO:0000256" key="1">
    <source>
        <dbReference type="ARBA" id="ARBA00023098"/>
    </source>
</evidence>
<dbReference type="STRING" id="159087.Daro_1906"/>
<feature type="region of interest" description="Disordered" evidence="2">
    <location>
        <begin position="1"/>
        <end position="22"/>
    </location>
</feature>
<dbReference type="Gene3D" id="3.40.1090.10">
    <property type="entry name" value="Cytosolic phospholipase A2 catalytic domain"/>
    <property type="match status" value="2"/>
</dbReference>
<dbReference type="InterPro" id="IPR016035">
    <property type="entry name" value="Acyl_Trfase/lysoPLipase"/>
</dbReference>